<evidence type="ECO:0000259" key="2">
    <source>
        <dbReference type="Pfam" id="PF10816"/>
    </source>
</evidence>
<dbReference type="Proteomes" id="UP000183454">
    <property type="component" value="Unassembled WGS sequence"/>
</dbReference>
<dbReference type="AlphaFoldDB" id="A0A1H2QM89"/>
<keyword evidence="1" id="KW-0472">Membrane</keyword>
<dbReference type="EMBL" id="FNNH01000002">
    <property type="protein sequence ID" value="SDW08195.1"/>
    <property type="molecule type" value="Genomic_DNA"/>
</dbReference>
<evidence type="ECO:0000256" key="1">
    <source>
        <dbReference type="SAM" id="Phobius"/>
    </source>
</evidence>
<dbReference type="Pfam" id="PF10816">
    <property type="entry name" value="DUF2760"/>
    <property type="match status" value="1"/>
</dbReference>
<gene>
    <name evidence="3" type="ORF">SAMN05421882_1002167</name>
</gene>
<protein>
    <recommendedName>
        <fullName evidence="2">DUF2760 domain-containing protein</fullName>
    </recommendedName>
</protein>
<dbReference type="RefSeq" id="WP_074664927.1">
    <property type="nucleotide sequence ID" value="NZ_FNNH01000002.1"/>
</dbReference>
<dbReference type="InterPro" id="IPR021212">
    <property type="entry name" value="DUF2760"/>
</dbReference>
<feature type="transmembrane region" description="Helical" evidence="1">
    <location>
        <begin position="6"/>
        <end position="25"/>
    </location>
</feature>
<proteinExistence type="predicted"/>
<feature type="domain" description="DUF2760" evidence="2">
    <location>
        <begin position="67"/>
        <end position="189"/>
    </location>
</feature>
<name>A0A1H2QM89_9PROT</name>
<evidence type="ECO:0000313" key="3">
    <source>
        <dbReference type="EMBL" id="SDW08195.1"/>
    </source>
</evidence>
<reference evidence="3 4" key="1">
    <citation type="submission" date="2016-10" db="EMBL/GenBank/DDBJ databases">
        <authorList>
            <person name="de Groot N.N."/>
        </authorList>
    </citation>
    <scope>NUCLEOTIDE SEQUENCE [LARGE SCALE GENOMIC DNA]</scope>
    <source>
        <strain evidence="3 4">Nm110</strain>
    </source>
</reference>
<keyword evidence="1" id="KW-1133">Transmembrane helix</keyword>
<organism evidence="3 4">
    <name type="scientific">Nitrosomonas communis</name>
    <dbReference type="NCBI Taxonomy" id="44574"/>
    <lineage>
        <taxon>Bacteria</taxon>
        <taxon>Pseudomonadati</taxon>
        <taxon>Pseudomonadota</taxon>
        <taxon>Betaproteobacteria</taxon>
        <taxon>Nitrosomonadales</taxon>
        <taxon>Nitrosomonadaceae</taxon>
        <taxon>Nitrosomonas</taxon>
    </lineage>
</organism>
<keyword evidence="1" id="KW-0812">Transmembrane</keyword>
<evidence type="ECO:0000313" key="4">
    <source>
        <dbReference type="Proteomes" id="UP000183454"/>
    </source>
</evidence>
<accession>A0A1H2QM89</accession>
<sequence length="190" mass="20794">MSEPAVPGFFVRFFLAFGVYFRFLFNREFAGAVLRIGKGEITASTGETTPIEARPQSMAPMLKEAPPDSALQLLGLLQQEGRFIDFIEEDVARFSDADIGAAVRVVHEGCRKVLHDHMTTGPVREEQEGARVTLHAGFDASAIRLTGKVVGQPPFSGTLVHRGWRVNNITLPKLAEGHDVKVLAPAEIEL</sequence>